<organism evidence="1 2">
    <name type="scientific">Actinopolyspora biskrensis</name>
    <dbReference type="NCBI Taxonomy" id="1470178"/>
    <lineage>
        <taxon>Bacteria</taxon>
        <taxon>Bacillati</taxon>
        <taxon>Actinomycetota</taxon>
        <taxon>Actinomycetes</taxon>
        <taxon>Actinopolysporales</taxon>
        <taxon>Actinopolysporaceae</taxon>
        <taxon>Actinopolyspora</taxon>
    </lineage>
</organism>
<dbReference type="CDD" id="cd02440">
    <property type="entry name" value="AdoMet_MTases"/>
    <property type="match status" value="1"/>
</dbReference>
<comment type="caution">
    <text evidence="1">The sequence shown here is derived from an EMBL/GenBank/DDBJ whole genome shotgun (WGS) entry which is preliminary data.</text>
</comment>
<dbReference type="EC" id="2.1.1.144" evidence="1"/>
<sequence>MWDPETYLAFSEHRERPARDLLARMNPSAVGNVVDLGCGAGDLTPLLTRRWPAARLEALDSSPEMVRAAVEAGVPAYVRDVRDWTPGADTAVVFCNAVLHWVPDHVELVRGWLDALPAGAVFGMQLPGNFHAPAHRAVYELASRAEWDEELGDALRAPDRVATPLEYARALSGPNVLIDAWESTYVHRLHGRDPVLNWLRGTALRPARALLDDRSWGRFLEELAPMLRSAYPEEADGSTWFPFRRVFAVAWCE</sequence>
<dbReference type="RefSeq" id="WP_179536171.1">
    <property type="nucleotide sequence ID" value="NZ_JACBYW010000005.1"/>
</dbReference>
<gene>
    <name evidence="1" type="ORF">FHR84_003148</name>
</gene>
<dbReference type="GO" id="GO:0032259">
    <property type="term" value="P:methylation"/>
    <property type="evidence" value="ECO:0007669"/>
    <property type="project" value="UniProtKB-KW"/>
</dbReference>
<dbReference type="PANTHER" id="PTHR43861">
    <property type="entry name" value="TRANS-ACONITATE 2-METHYLTRANSFERASE-RELATED"/>
    <property type="match status" value="1"/>
</dbReference>
<dbReference type="AlphaFoldDB" id="A0A852Z0T2"/>
<keyword evidence="1" id="KW-0808">Transferase</keyword>
<accession>A0A852Z0T2</accession>
<dbReference type="PANTHER" id="PTHR43861:SF1">
    <property type="entry name" value="TRANS-ACONITATE 2-METHYLTRANSFERASE"/>
    <property type="match status" value="1"/>
</dbReference>
<dbReference type="EMBL" id="JACBYW010000005">
    <property type="protein sequence ID" value="NYH79810.1"/>
    <property type="molecule type" value="Genomic_DNA"/>
</dbReference>
<protein>
    <submittedName>
        <fullName evidence="1">Trans-aconitate 2-methyltransferase</fullName>
        <ecNumber evidence="1">2.1.1.144</ecNumber>
    </submittedName>
</protein>
<reference evidence="1 2" key="1">
    <citation type="submission" date="2020-07" db="EMBL/GenBank/DDBJ databases">
        <title>Genomic Encyclopedia of Type Strains, Phase III (KMG-III): the genomes of soil and plant-associated and newly described type strains.</title>
        <authorList>
            <person name="Whitman W."/>
        </authorList>
    </citation>
    <scope>NUCLEOTIDE SEQUENCE [LARGE SCALE GENOMIC DNA]</scope>
    <source>
        <strain evidence="1 2">CECT 8576</strain>
    </source>
</reference>
<dbReference type="Proteomes" id="UP000548304">
    <property type="component" value="Unassembled WGS sequence"/>
</dbReference>
<proteinExistence type="predicted"/>
<name>A0A852Z0T2_9ACTN</name>
<dbReference type="Gene3D" id="3.40.50.150">
    <property type="entry name" value="Vaccinia Virus protein VP39"/>
    <property type="match status" value="1"/>
</dbReference>
<keyword evidence="2" id="KW-1185">Reference proteome</keyword>
<dbReference type="SUPFAM" id="SSF53335">
    <property type="entry name" value="S-adenosyl-L-methionine-dependent methyltransferases"/>
    <property type="match status" value="1"/>
</dbReference>
<dbReference type="Gene3D" id="1.10.150.290">
    <property type="entry name" value="S-adenosyl-L-methionine-dependent methyltransferases"/>
    <property type="match status" value="1"/>
</dbReference>
<dbReference type="GO" id="GO:0030798">
    <property type="term" value="F:trans-aconitate 2-methyltransferase activity"/>
    <property type="evidence" value="ECO:0007669"/>
    <property type="project" value="UniProtKB-EC"/>
</dbReference>
<dbReference type="InterPro" id="IPR029063">
    <property type="entry name" value="SAM-dependent_MTases_sf"/>
</dbReference>
<evidence type="ECO:0000313" key="2">
    <source>
        <dbReference type="Proteomes" id="UP000548304"/>
    </source>
</evidence>
<evidence type="ECO:0000313" key="1">
    <source>
        <dbReference type="EMBL" id="NYH79810.1"/>
    </source>
</evidence>
<dbReference type="InterPro" id="IPR023149">
    <property type="entry name" value="Trans_acon_MeTrfase_C"/>
</dbReference>
<dbReference type="NCBIfam" id="NF010703">
    <property type="entry name" value="PRK14103.1"/>
    <property type="match status" value="1"/>
</dbReference>
<dbReference type="Pfam" id="PF13489">
    <property type="entry name" value="Methyltransf_23"/>
    <property type="match status" value="1"/>
</dbReference>
<keyword evidence="1" id="KW-0489">Methyltransferase</keyword>